<dbReference type="Proteomes" id="UP000186594">
    <property type="component" value="Unassembled WGS sequence"/>
</dbReference>
<name>A0A1U7LN59_NEOID</name>
<dbReference type="EMBL" id="LXFE01001031">
    <property type="protein sequence ID" value="OLL24023.1"/>
    <property type="molecule type" value="Genomic_DNA"/>
</dbReference>
<keyword evidence="2" id="KW-1185">Reference proteome</keyword>
<proteinExistence type="predicted"/>
<organism evidence="1 2">
    <name type="scientific">Neolecta irregularis (strain DAH-3)</name>
    <dbReference type="NCBI Taxonomy" id="1198029"/>
    <lineage>
        <taxon>Eukaryota</taxon>
        <taxon>Fungi</taxon>
        <taxon>Dikarya</taxon>
        <taxon>Ascomycota</taxon>
        <taxon>Taphrinomycotina</taxon>
        <taxon>Neolectales</taxon>
        <taxon>Neolectaceae</taxon>
        <taxon>Neolecta</taxon>
    </lineage>
</organism>
<dbReference type="AlphaFoldDB" id="A0A1U7LN59"/>
<comment type="caution">
    <text evidence="1">The sequence shown here is derived from an EMBL/GenBank/DDBJ whole genome shotgun (WGS) entry which is preliminary data.</text>
</comment>
<evidence type="ECO:0000313" key="2">
    <source>
        <dbReference type="Proteomes" id="UP000186594"/>
    </source>
</evidence>
<evidence type="ECO:0000313" key="1">
    <source>
        <dbReference type="EMBL" id="OLL24023.1"/>
    </source>
</evidence>
<reference evidence="1 2" key="1">
    <citation type="submission" date="2016-04" db="EMBL/GenBank/DDBJ databases">
        <title>Evolutionary innovation and constraint leading to complex multicellularity in the Ascomycota.</title>
        <authorList>
            <person name="Cisse O."/>
            <person name="Nguyen A."/>
            <person name="Hewitt D.A."/>
            <person name="Jedd G."/>
            <person name="Stajich J.E."/>
        </authorList>
    </citation>
    <scope>NUCLEOTIDE SEQUENCE [LARGE SCALE GENOMIC DNA]</scope>
    <source>
        <strain evidence="1 2">DAH-3</strain>
    </source>
</reference>
<sequence length="126" mass="14584">MPGSEFFVIEFATSKENTVRIHITPDHSSPHLYTGLFWSPTNHNGSYFVSSPNKTSHSLNNIEILIWEELRSVREPGDLSIAWTFVRKGSFSKGLIIALKDVRMDQDSREWLKDRLDSWSRCNSRE</sequence>
<gene>
    <name evidence="1" type="ORF">NEOLI_003843</name>
</gene>
<accession>A0A1U7LN59</accession>
<protein>
    <submittedName>
        <fullName evidence="1">Uncharacterized protein</fullName>
    </submittedName>
</protein>